<dbReference type="Proteomes" id="UP000240957">
    <property type="component" value="Unassembled WGS sequence"/>
</dbReference>
<evidence type="ECO:0000313" key="8">
    <source>
        <dbReference type="Proteomes" id="UP001595455"/>
    </source>
</evidence>
<protein>
    <submittedName>
        <fullName evidence="6">Sigma-54-dependent Fis family transcriptional regulator</fullName>
    </submittedName>
</protein>
<dbReference type="SMART" id="SM00382">
    <property type="entry name" value="AAA"/>
    <property type="match status" value="1"/>
</dbReference>
<dbReference type="InterPro" id="IPR027417">
    <property type="entry name" value="P-loop_NTPase"/>
</dbReference>
<gene>
    <name evidence="5" type="ORF">ACFODO_22245</name>
    <name evidence="6" type="ORF">C9E89_006010</name>
</gene>
<dbReference type="InterPro" id="IPR009057">
    <property type="entry name" value="Homeodomain-like_sf"/>
</dbReference>
<dbReference type="Gene3D" id="1.10.8.60">
    <property type="match status" value="1"/>
</dbReference>
<dbReference type="PANTHER" id="PTHR32071:SF57">
    <property type="entry name" value="C4-DICARBOXYLATE TRANSPORT TRANSCRIPTIONAL REGULATORY PROTEIN DCTD"/>
    <property type="match status" value="1"/>
</dbReference>
<dbReference type="Gene3D" id="3.30.450.40">
    <property type="match status" value="1"/>
</dbReference>
<dbReference type="EMBL" id="PYIX02000006">
    <property type="protein sequence ID" value="RFC84482.1"/>
    <property type="molecule type" value="Genomic_DNA"/>
</dbReference>
<feature type="domain" description="PAS" evidence="4">
    <location>
        <begin position="222"/>
        <end position="285"/>
    </location>
</feature>
<dbReference type="RefSeq" id="WP_107007359.1">
    <property type="nucleotide sequence ID" value="NZ_JBHRSF010000160.1"/>
</dbReference>
<dbReference type="InterPro" id="IPR058031">
    <property type="entry name" value="AAA_lid_NorR"/>
</dbReference>
<reference evidence="6 7" key="2">
    <citation type="submission" date="2018-08" db="EMBL/GenBank/DDBJ databases">
        <title>The draft genome of Acinetobacter sichuanensis strain WCHAc060041.</title>
        <authorList>
            <person name="Qin J."/>
            <person name="Feng Y."/>
            <person name="Zong Z."/>
        </authorList>
    </citation>
    <scope>NUCLEOTIDE SEQUENCE [LARGE SCALE GENOMIC DNA]</scope>
    <source>
        <strain evidence="6 7">WCHAc060041</strain>
    </source>
</reference>
<dbReference type="EMBL" id="JBHRSF010000160">
    <property type="protein sequence ID" value="MFC2997917.1"/>
    <property type="molecule type" value="Genomic_DNA"/>
</dbReference>
<dbReference type="FunFam" id="3.40.50.300:FF:000006">
    <property type="entry name" value="DNA-binding transcriptional regulator NtrC"/>
    <property type="match status" value="1"/>
</dbReference>
<dbReference type="SUPFAM" id="SSF55785">
    <property type="entry name" value="PYP-like sensor domain (PAS domain)"/>
    <property type="match status" value="1"/>
</dbReference>
<dbReference type="InterPro" id="IPR003593">
    <property type="entry name" value="AAA+_ATPase"/>
</dbReference>
<evidence type="ECO:0000313" key="7">
    <source>
        <dbReference type="Proteomes" id="UP000240957"/>
    </source>
</evidence>
<keyword evidence="2" id="KW-0067">ATP-binding</keyword>
<dbReference type="SMART" id="SM00091">
    <property type="entry name" value="PAS"/>
    <property type="match status" value="1"/>
</dbReference>
<dbReference type="InterPro" id="IPR013767">
    <property type="entry name" value="PAS_fold"/>
</dbReference>
<dbReference type="GO" id="GO:0003677">
    <property type="term" value="F:DNA binding"/>
    <property type="evidence" value="ECO:0007669"/>
    <property type="project" value="InterPro"/>
</dbReference>
<dbReference type="Pfam" id="PF02796">
    <property type="entry name" value="HTH_7"/>
    <property type="match status" value="1"/>
</dbReference>
<dbReference type="PROSITE" id="PS50112">
    <property type="entry name" value="PAS"/>
    <property type="match status" value="1"/>
</dbReference>
<reference evidence="5" key="1">
    <citation type="journal article" date="2014" name="Int. J. Syst. Evol. Microbiol.">
        <title>Complete genome of a new Firmicutes species belonging to the dominant human colonic microbiota ('Ruminococcus bicirculans') reveals two chromosomes and a selective capacity to utilize plant glucans.</title>
        <authorList>
            <consortium name="NISC Comparative Sequencing Program"/>
            <person name="Wegmann U."/>
            <person name="Louis P."/>
            <person name="Goesmann A."/>
            <person name="Henrissat B."/>
            <person name="Duncan S.H."/>
            <person name="Flint H.J."/>
        </authorList>
    </citation>
    <scope>NUCLEOTIDE SEQUENCE</scope>
    <source>
        <strain evidence="5">KCTC 62575</strain>
    </source>
</reference>
<reference evidence="8" key="3">
    <citation type="journal article" date="2019" name="Int. J. Syst. Evol. Microbiol.">
        <title>The Global Catalogue of Microorganisms (GCM) 10K type strain sequencing project: providing services to taxonomists for standard genome sequencing and annotation.</title>
        <authorList>
            <consortium name="The Broad Institute Genomics Platform"/>
            <consortium name="The Broad Institute Genome Sequencing Center for Infectious Disease"/>
            <person name="Wu L."/>
            <person name="Ma J."/>
        </authorList>
    </citation>
    <scope>NUCLEOTIDE SEQUENCE [LARGE SCALE GENOMIC DNA]</scope>
    <source>
        <strain evidence="8">KCTC 62575</strain>
    </source>
</reference>
<dbReference type="CDD" id="cd00130">
    <property type="entry name" value="PAS"/>
    <property type="match status" value="1"/>
</dbReference>
<name>A0A371YSQ6_9GAMM</name>
<dbReference type="Proteomes" id="UP001595455">
    <property type="component" value="Unassembled WGS sequence"/>
</dbReference>
<evidence type="ECO:0000313" key="5">
    <source>
        <dbReference type="EMBL" id="MFC2997917.1"/>
    </source>
</evidence>
<evidence type="ECO:0000256" key="2">
    <source>
        <dbReference type="ARBA" id="ARBA00022840"/>
    </source>
</evidence>
<evidence type="ECO:0000259" key="3">
    <source>
        <dbReference type="PROSITE" id="PS50045"/>
    </source>
</evidence>
<reference evidence="5" key="4">
    <citation type="submission" date="2024-09" db="EMBL/GenBank/DDBJ databases">
        <authorList>
            <person name="Sun Q."/>
            <person name="Mori K."/>
        </authorList>
    </citation>
    <scope>NUCLEOTIDE SEQUENCE</scope>
    <source>
        <strain evidence="5">KCTC 62575</strain>
    </source>
</reference>
<keyword evidence="1" id="KW-0547">Nucleotide-binding</keyword>
<feature type="domain" description="Sigma-54 factor interaction" evidence="3">
    <location>
        <begin position="313"/>
        <end position="518"/>
    </location>
</feature>
<accession>A0A371YSQ6</accession>
<dbReference type="InterPro" id="IPR000014">
    <property type="entry name" value="PAS"/>
</dbReference>
<dbReference type="Gene3D" id="3.30.450.20">
    <property type="entry name" value="PAS domain"/>
    <property type="match status" value="1"/>
</dbReference>
<dbReference type="AlphaFoldDB" id="A0A371YSQ6"/>
<dbReference type="InterPro" id="IPR002078">
    <property type="entry name" value="Sigma_54_int"/>
</dbReference>
<comment type="caution">
    <text evidence="6">The sequence shown here is derived from an EMBL/GenBank/DDBJ whole genome shotgun (WGS) entry which is preliminary data.</text>
</comment>
<dbReference type="PROSITE" id="PS00675">
    <property type="entry name" value="SIGMA54_INTERACT_1"/>
    <property type="match status" value="1"/>
</dbReference>
<sequence>MNNVIELSAWESIKHQFFESGIRPDLDRHHMPILDSWQKSKDAGLTPYNSAVKNKNYSINELNDDDERFARMTRPYLEDIFNLYKQQNISVFLINNAGLIVQELHDDRFDDLYHFLQRGRSVAEENFGTIAPVCSVHASLPMTLNGHQHYLTEFSSFSCASVPIFNGQGDVLGALDITSKTKMATGNWLYHLLYQSYKFENEYIRKTESITHFLYFQNTPDLIESAYSGLIGMDQEGRITHMNQVASQLIGCDVKEILGQTITEVFENIDHLMQKTDATHLLKRNDHSFCYAKVIHQKKPNKTTDLKLQKCIRAIQANIPILITGETGTGKEYLAQQIHENFKNLPFISINCGAIPENLLEAELFGYEGGAFTGAKSKGQVGLVELANGGFLFLDELGDLPIHLQVKILRVLQDNTFYRVGGRTALKSNFKLICATNRNLKEMVEQGLFRSDLYYRIRGYEIELSPLRDRDDKLLIANAILADLGQYRYSEKVKEQILNYKWSGNIRELINVLKLSAVFSDDEMITELMLQDEVKSTTQTLTNITNLDDVTRETIKRVYQEENMNVSKVAKRLKISRSTVYKYLN</sequence>
<proteinExistence type="predicted"/>
<dbReference type="Pfam" id="PF25601">
    <property type="entry name" value="AAA_lid_14"/>
    <property type="match status" value="1"/>
</dbReference>
<dbReference type="InterPro" id="IPR025662">
    <property type="entry name" value="Sigma_54_int_dom_ATP-bd_1"/>
</dbReference>
<dbReference type="OrthoDB" id="9804019at2"/>
<dbReference type="Gene3D" id="3.40.50.300">
    <property type="entry name" value="P-loop containing nucleotide triphosphate hydrolases"/>
    <property type="match status" value="1"/>
</dbReference>
<evidence type="ECO:0000256" key="1">
    <source>
        <dbReference type="ARBA" id="ARBA00022741"/>
    </source>
</evidence>
<dbReference type="PANTHER" id="PTHR32071">
    <property type="entry name" value="TRANSCRIPTIONAL REGULATORY PROTEIN"/>
    <property type="match status" value="1"/>
</dbReference>
<dbReference type="SUPFAM" id="SSF52540">
    <property type="entry name" value="P-loop containing nucleoside triphosphate hydrolases"/>
    <property type="match status" value="1"/>
</dbReference>
<evidence type="ECO:0000313" key="6">
    <source>
        <dbReference type="EMBL" id="RFC84482.1"/>
    </source>
</evidence>
<dbReference type="Pfam" id="PF00989">
    <property type="entry name" value="PAS"/>
    <property type="match status" value="1"/>
</dbReference>
<evidence type="ECO:0000259" key="4">
    <source>
        <dbReference type="PROSITE" id="PS50112"/>
    </source>
</evidence>
<dbReference type="InterPro" id="IPR006120">
    <property type="entry name" value="Resolvase_HTH_dom"/>
</dbReference>
<dbReference type="PROSITE" id="PS50045">
    <property type="entry name" value="SIGMA54_INTERACT_4"/>
    <property type="match status" value="1"/>
</dbReference>
<dbReference type="GO" id="GO:0000150">
    <property type="term" value="F:DNA strand exchange activity"/>
    <property type="evidence" value="ECO:0007669"/>
    <property type="project" value="InterPro"/>
</dbReference>
<dbReference type="InterPro" id="IPR035965">
    <property type="entry name" value="PAS-like_dom_sf"/>
</dbReference>
<dbReference type="Gene3D" id="1.10.10.60">
    <property type="entry name" value="Homeodomain-like"/>
    <property type="match status" value="1"/>
</dbReference>
<dbReference type="SUPFAM" id="SSF46689">
    <property type="entry name" value="Homeodomain-like"/>
    <property type="match status" value="1"/>
</dbReference>
<keyword evidence="8" id="KW-1185">Reference proteome</keyword>
<dbReference type="GO" id="GO:0006355">
    <property type="term" value="P:regulation of DNA-templated transcription"/>
    <property type="evidence" value="ECO:0007669"/>
    <property type="project" value="InterPro"/>
</dbReference>
<organism evidence="6 7">
    <name type="scientific">Acinetobacter sichuanensis</name>
    <dbReference type="NCBI Taxonomy" id="2136183"/>
    <lineage>
        <taxon>Bacteria</taxon>
        <taxon>Pseudomonadati</taxon>
        <taxon>Pseudomonadota</taxon>
        <taxon>Gammaproteobacteria</taxon>
        <taxon>Moraxellales</taxon>
        <taxon>Moraxellaceae</taxon>
        <taxon>Acinetobacter</taxon>
    </lineage>
</organism>
<dbReference type="CDD" id="cd00009">
    <property type="entry name" value="AAA"/>
    <property type="match status" value="1"/>
</dbReference>
<dbReference type="Pfam" id="PF00158">
    <property type="entry name" value="Sigma54_activat"/>
    <property type="match status" value="1"/>
</dbReference>
<dbReference type="GO" id="GO:0005524">
    <property type="term" value="F:ATP binding"/>
    <property type="evidence" value="ECO:0007669"/>
    <property type="project" value="UniProtKB-KW"/>
</dbReference>
<dbReference type="InterPro" id="IPR029016">
    <property type="entry name" value="GAF-like_dom_sf"/>
</dbReference>